<dbReference type="PANTHER" id="PTHR38834:SF3">
    <property type="entry name" value="SOLUTE-BINDING PROTEIN FAMILY 3_N-TERMINAL DOMAIN-CONTAINING PROTEIN"/>
    <property type="match status" value="1"/>
</dbReference>
<comment type="caution">
    <text evidence="3">The sequence shown here is derived from an EMBL/GenBank/DDBJ whole genome shotgun (WGS) entry which is preliminary data.</text>
</comment>
<evidence type="ECO:0000313" key="4">
    <source>
        <dbReference type="Proteomes" id="UP001595476"/>
    </source>
</evidence>
<protein>
    <submittedName>
        <fullName evidence="3">Substrate-binding periplasmic protein</fullName>
    </submittedName>
</protein>
<dbReference type="RefSeq" id="WP_386722998.1">
    <property type="nucleotide sequence ID" value="NZ_JBHRSZ010000007.1"/>
</dbReference>
<dbReference type="InterPro" id="IPR001638">
    <property type="entry name" value="Solute-binding_3/MltF_N"/>
</dbReference>
<keyword evidence="4" id="KW-1185">Reference proteome</keyword>
<dbReference type="Gene3D" id="3.40.190.10">
    <property type="entry name" value="Periplasmic binding protein-like II"/>
    <property type="match status" value="2"/>
</dbReference>
<feature type="chain" id="PRO_5046201793" evidence="1">
    <location>
        <begin position="25"/>
        <end position="241"/>
    </location>
</feature>
<dbReference type="EMBL" id="JBHRSZ010000007">
    <property type="protein sequence ID" value="MFC3153081.1"/>
    <property type="molecule type" value="Genomic_DNA"/>
</dbReference>
<feature type="domain" description="Solute-binding protein family 3/N-terminal" evidence="2">
    <location>
        <begin position="30"/>
        <end position="239"/>
    </location>
</feature>
<proteinExistence type="predicted"/>
<feature type="signal peptide" evidence="1">
    <location>
        <begin position="1"/>
        <end position="24"/>
    </location>
</feature>
<organism evidence="3 4">
    <name type="scientific">Litoribrevibacter euphylliae</name>
    <dbReference type="NCBI Taxonomy" id="1834034"/>
    <lineage>
        <taxon>Bacteria</taxon>
        <taxon>Pseudomonadati</taxon>
        <taxon>Pseudomonadota</taxon>
        <taxon>Gammaproteobacteria</taxon>
        <taxon>Oceanospirillales</taxon>
        <taxon>Oceanospirillaceae</taxon>
        <taxon>Litoribrevibacter</taxon>
    </lineage>
</organism>
<keyword evidence="1" id="KW-0732">Signal</keyword>
<reference evidence="4" key="1">
    <citation type="journal article" date="2019" name="Int. J. Syst. Evol. Microbiol.">
        <title>The Global Catalogue of Microorganisms (GCM) 10K type strain sequencing project: providing services to taxonomists for standard genome sequencing and annotation.</title>
        <authorList>
            <consortium name="The Broad Institute Genomics Platform"/>
            <consortium name="The Broad Institute Genome Sequencing Center for Infectious Disease"/>
            <person name="Wu L."/>
            <person name="Ma J."/>
        </authorList>
    </citation>
    <scope>NUCLEOTIDE SEQUENCE [LARGE SCALE GENOMIC DNA]</scope>
    <source>
        <strain evidence="4">KCTC 52438</strain>
    </source>
</reference>
<accession>A0ABV7HK94</accession>
<evidence type="ECO:0000256" key="1">
    <source>
        <dbReference type="SAM" id="SignalP"/>
    </source>
</evidence>
<evidence type="ECO:0000313" key="3">
    <source>
        <dbReference type="EMBL" id="MFC3153081.1"/>
    </source>
</evidence>
<sequence>MRKVAWLVVILMNACLLGSRVWGADIVTLVTHESKPYAWVDESGHINGMTVDIANLIFQRANIKKNWKLMPSKRAYRYAKTNINTCIFPLQRNQEREADFQWVGPIMINRYAFYTLENSTIELNTLADLKSFKVVTYLGSGLKEYLSGFGIRVIETLQDDMAATMVSLGRANVWAADVYNVPYMLEAQEHKFDEEFIFFTSISAMACHLSMPESLIADLQEELTGLYRTLEIAKIVRRYER</sequence>
<evidence type="ECO:0000259" key="2">
    <source>
        <dbReference type="Pfam" id="PF00497"/>
    </source>
</evidence>
<dbReference type="SUPFAM" id="SSF53850">
    <property type="entry name" value="Periplasmic binding protein-like II"/>
    <property type="match status" value="1"/>
</dbReference>
<dbReference type="Proteomes" id="UP001595476">
    <property type="component" value="Unassembled WGS sequence"/>
</dbReference>
<dbReference type="PANTHER" id="PTHR38834">
    <property type="entry name" value="PERIPLASMIC SUBSTRATE BINDING PROTEIN FAMILY 3"/>
    <property type="match status" value="1"/>
</dbReference>
<gene>
    <name evidence="3" type="ORF">ACFOEK_18720</name>
</gene>
<dbReference type="Pfam" id="PF00497">
    <property type="entry name" value="SBP_bac_3"/>
    <property type="match status" value="1"/>
</dbReference>
<name>A0ABV7HK94_9GAMM</name>